<sequence length="157" mass="18822">MKRVWNGIVQWMGKKQKVEDKPSDLVLPAEEMEESLFWELLVMLSEMKECGCFEEGKEEIMKWQQHFENQIKIKEYEEKSILKKTPEEITVEENAKIENLEKKMVDVSRKLEQLEKEVSFEDNNTINNDSEDEEIHKSSIFRDHYNKEKIVRIAQLK</sequence>
<dbReference type="AlphaFoldDB" id="A0A5K1TYA8"/>
<protein>
    <submittedName>
        <fullName evidence="2">Uncharacterized protein</fullName>
    </submittedName>
</protein>
<dbReference type="VEuPathDB" id="AmoebaDB:KM1_132190"/>
<evidence type="ECO:0000313" key="2">
    <source>
        <dbReference type="EMBL" id="GAT91870.1"/>
    </source>
</evidence>
<dbReference type="Proteomes" id="UP000078387">
    <property type="component" value="Unassembled WGS sequence"/>
</dbReference>
<proteinExistence type="predicted"/>
<organism evidence="2 3">
    <name type="scientific">Entamoeba histolytica</name>
    <dbReference type="NCBI Taxonomy" id="5759"/>
    <lineage>
        <taxon>Eukaryota</taxon>
        <taxon>Amoebozoa</taxon>
        <taxon>Evosea</taxon>
        <taxon>Archamoebae</taxon>
        <taxon>Mastigamoebida</taxon>
        <taxon>Entamoebidae</taxon>
        <taxon>Entamoeba</taxon>
    </lineage>
</organism>
<gene>
    <name evidence="2" type="ORF">CL6EHI_011830</name>
</gene>
<accession>A0A5K1TYA8</accession>
<name>A0A5K1TYA8_ENTHI</name>
<feature type="coiled-coil region" evidence="1">
    <location>
        <begin position="90"/>
        <end position="124"/>
    </location>
</feature>
<dbReference type="OMA" id="DGIVQWI"/>
<dbReference type="VEuPathDB" id="AmoebaDB:EHI7A_071860"/>
<comment type="caution">
    <text evidence="2">The sequence shown here is derived from an EMBL/GenBank/DDBJ whole genome shotgun (WGS) entry which is preliminary data.</text>
</comment>
<dbReference type="EMBL" id="BDEQ01000001">
    <property type="protein sequence ID" value="GAT91870.1"/>
    <property type="molecule type" value="Genomic_DNA"/>
</dbReference>
<dbReference type="VEuPathDB" id="AmoebaDB:EHI5A_109990"/>
<reference evidence="2 3" key="1">
    <citation type="submission" date="2016-05" db="EMBL/GenBank/DDBJ databases">
        <title>First whole genome sequencing of Entamoeba histolytica HM1:IMSS-clone-6.</title>
        <authorList>
            <person name="Mukherjee Avik.K."/>
            <person name="Izumyama S."/>
            <person name="Nakada-Tsukui K."/>
            <person name="Nozaki T."/>
        </authorList>
    </citation>
    <scope>NUCLEOTIDE SEQUENCE [LARGE SCALE GENOMIC DNA]</scope>
    <source>
        <strain evidence="2 3">HM1:IMSS clone 6</strain>
    </source>
</reference>
<dbReference type="VEuPathDB" id="AmoebaDB:EHI_011830"/>
<keyword evidence="1" id="KW-0175">Coiled coil</keyword>
<evidence type="ECO:0000256" key="1">
    <source>
        <dbReference type="SAM" id="Coils"/>
    </source>
</evidence>
<evidence type="ECO:0000313" key="3">
    <source>
        <dbReference type="Proteomes" id="UP000078387"/>
    </source>
</evidence>